<dbReference type="EMBL" id="MT141578">
    <property type="protein sequence ID" value="QJA67983.1"/>
    <property type="molecule type" value="Genomic_DNA"/>
</dbReference>
<dbReference type="EMBL" id="MT145193">
    <property type="protein sequence ID" value="QJI05040.1"/>
    <property type="molecule type" value="Genomic_DNA"/>
</dbReference>
<organism evidence="1">
    <name type="scientific">viral metagenome</name>
    <dbReference type="NCBI Taxonomy" id="1070528"/>
    <lineage>
        <taxon>unclassified sequences</taxon>
        <taxon>metagenomes</taxon>
        <taxon>organismal metagenomes</taxon>
    </lineage>
</organism>
<dbReference type="AlphaFoldDB" id="A0A6H2A3P0"/>
<evidence type="ECO:0008006" key="5">
    <source>
        <dbReference type="Google" id="ProtNLM"/>
    </source>
</evidence>
<sequence length="239" mass="27653">MAKGRMLQNRISKSKKMAGLSNDTVRLLYTWMLPHLDVNGNFYADPVMVNNLVFTRLGHSVKVIASALDELSDKGLIIRYQINGEIYLNYPDFLEKQPYLNPAREGLPDIPTLTEESLVSNSGVITEFCLPSKVKISKDNINAEKDSFDIFWKAYPRKVNKREAEQKWKTKKHPPLNVILEILEKQKKTENWKKSNGQFIPYPSTWLNAERWNDEIEIKIESEKPKIITPENIGNLYDN</sequence>
<evidence type="ECO:0000313" key="1">
    <source>
        <dbReference type="EMBL" id="QJA54261.1"/>
    </source>
</evidence>
<reference evidence="1" key="1">
    <citation type="submission" date="2020-03" db="EMBL/GenBank/DDBJ databases">
        <title>The deep terrestrial virosphere.</title>
        <authorList>
            <person name="Holmfeldt K."/>
            <person name="Nilsson E."/>
            <person name="Simone D."/>
            <person name="Lopez-Fernandez M."/>
            <person name="Wu X."/>
            <person name="de Brujin I."/>
            <person name="Lundin D."/>
            <person name="Andersson A."/>
            <person name="Bertilsson S."/>
            <person name="Dopson M."/>
        </authorList>
    </citation>
    <scope>NUCLEOTIDE SEQUENCE</scope>
    <source>
        <strain evidence="4">MM415A00131</strain>
        <strain evidence="2">MM415B00138</strain>
        <strain evidence="1">TM448A04570</strain>
        <strain evidence="3">TM448B01094</strain>
    </source>
</reference>
<proteinExistence type="predicted"/>
<dbReference type="EMBL" id="MT144703">
    <property type="protein sequence ID" value="QJH97815.1"/>
    <property type="molecule type" value="Genomic_DNA"/>
</dbReference>
<dbReference type="EMBL" id="MT144491">
    <property type="protein sequence ID" value="QJA54261.1"/>
    <property type="molecule type" value="Genomic_DNA"/>
</dbReference>
<protein>
    <recommendedName>
        <fullName evidence="5">DNA replication protein</fullName>
    </recommendedName>
</protein>
<gene>
    <name evidence="4" type="ORF">MM415A00131_0058</name>
    <name evidence="2" type="ORF">MM415B00138_0033</name>
    <name evidence="1" type="ORF">TM448A04570_0002</name>
    <name evidence="3" type="ORF">TM448B01094_0010</name>
</gene>
<accession>A0A6H2A3P0</accession>
<name>A0A6H2A3P0_9ZZZZ</name>
<evidence type="ECO:0000313" key="4">
    <source>
        <dbReference type="EMBL" id="QJI05040.1"/>
    </source>
</evidence>
<evidence type="ECO:0000313" key="2">
    <source>
        <dbReference type="EMBL" id="QJA67983.1"/>
    </source>
</evidence>
<evidence type="ECO:0000313" key="3">
    <source>
        <dbReference type="EMBL" id="QJH97815.1"/>
    </source>
</evidence>